<proteinExistence type="predicted"/>
<protein>
    <submittedName>
        <fullName evidence="1">Acetyl CoA carboxylase</fullName>
    </submittedName>
</protein>
<reference evidence="1" key="2">
    <citation type="journal article" date="2022" name="New Phytol.">
        <title>Evolutionary transition to the ectomycorrhizal habit in the genomes of a hyperdiverse lineage of mushroom-forming fungi.</title>
        <authorList>
            <person name="Looney B."/>
            <person name="Miyauchi S."/>
            <person name="Morin E."/>
            <person name="Drula E."/>
            <person name="Courty P.E."/>
            <person name="Kohler A."/>
            <person name="Kuo A."/>
            <person name="LaButti K."/>
            <person name="Pangilinan J."/>
            <person name="Lipzen A."/>
            <person name="Riley R."/>
            <person name="Andreopoulos W."/>
            <person name="He G."/>
            <person name="Johnson J."/>
            <person name="Nolan M."/>
            <person name="Tritt A."/>
            <person name="Barry K.W."/>
            <person name="Grigoriev I.V."/>
            <person name="Nagy L.G."/>
            <person name="Hibbett D."/>
            <person name="Henrissat B."/>
            <person name="Matheny P.B."/>
            <person name="Labbe J."/>
            <person name="Martin F.M."/>
        </authorList>
    </citation>
    <scope>NUCLEOTIDE SEQUENCE</scope>
    <source>
        <strain evidence="1">HHB10654</strain>
    </source>
</reference>
<gene>
    <name evidence="1" type="ORF">BV25DRAFT_917715</name>
</gene>
<comment type="caution">
    <text evidence="1">The sequence shown here is derived from an EMBL/GenBank/DDBJ whole genome shotgun (WGS) entry which is preliminary data.</text>
</comment>
<evidence type="ECO:0000313" key="1">
    <source>
        <dbReference type="EMBL" id="KAI0060658.1"/>
    </source>
</evidence>
<dbReference type="Proteomes" id="UP000814140">
    <property type="component" value="Unassembled WGS sequence"/>
</dbReference>
<organism evidence="1 2">
    <name type="scientific">Artomyces pyxidatus</name>
    <dbReference type="NCBI Taxonomy" id="48021"/>
    <lineage>
        <taxon>Eukaryota</taxon>
        <taxon>Fungi</taxon>
        <taxon>Dikarya</taxon>
        <taxon>Basidiomycota</taxon>
        <taxon>Agaricomycotina</taxon>
        <taxon>Agaricomycetes</taxon>
        <taxon>Russulales</taxon>
        <taxon>Auriscalpiaceae</taxon>
        <taxon>Artomyces</taxon>
    </lineage>
</organism>
<sequence length="2237" mass="248138">MAAYDHSKVAHFIGGNSLDKALPGRVHDFVKANGGHTVITKVLIANNGIAAVKEIRSIRQWSYETFGDERAVEFTVMATPEDLKVNAEYIRMADRYVEVPGGSNNHNYANVDLIVDVAERAGVHAVWAGWGHASENPRLPESLAASKHKIVFIGPPGSAMRSLGDKISSTIVAQSAEVPTMAWSGTGISDTILSDAGFVTVPDKAYQEACVTSVEEGLVKAEQIGWPVMIKASEGGGGKGIRKVDSPDGFKNAYNAVVGEIPGSPIFIMKLAGQARHLEVQLLADQYGNAISLFGRDCSVQRRHQKIIEEAPVTIAKPEKFEEMERAAVRLAKLVGYVSAGTVEYLYSHSEDVFYFLELNPRLQVEHPTTEMVSGVNLPAAQLLVAMGIPLHRIKTIRQLYGVAPNGTSEIDFDMVKPESNQQQRKPRPKGHVVAVRITAENPDAGFKPSSGALQELNFRSSTNVWGYFSVGTAGGLHEFADSQFGHIFAYGQDRSESRKNMVVALKELSIRGDFRTTVEYLIKLLETQAFEDNTITTGWLDSLISSKLTAERPDATLAVICGAVAKAHLASEACWTEYKRILDKGQVPSREVLRTVFGVDFIYENTRYSFTATQSSRTVWTLYLNGGRTMVGSRPLADGGLLVLLDDKSHSVYWREEVGALRLMVDSKTCLIEQENDPTQLRSPSPGKLVRFLVDSGDHINAGEPYAEIEVMKMYMPLVASEDGVVQFVKQPGVSLEPGDILGILTLDDPARVNHAKPFDGLLPSMGPPGVTGRKPHQRLAIYLDILNNILDGFDNQAIMSSTFKDLTEVLHDPELPYGEISATLSTLSGRMPQKLEDSIRSAIDAAKAKGPGTEFPASRLKKLLDHFLQDSVRPQERTILRNNLGPLFDVVERYIGGLKAHEVHTIAGLLARYLDTEKLFGGSIETRVLSLREQYKDDLDKVVSLVLSHIKAQSKAKLVLAILDYVKTNGLPVSNSESPLFEVAQGLAALEGRSSTQVTLKAREVLIAGQMPSYEERLVQMEAVLKSSVGNTYYGESAIGLTRTPAPEVLKELSDSRYTVFDVLPSFFASEDPWVTLAAFEVYVRRAYRAYTLLSIDYEEGDGSDDGEAPSIVTWRFNLGRSHSPPQTPHIERLGEPRRQGSVSDLTYMINRSQSQPVRSGAIASFANLEALTRGFEQVAASLPVFDAAEYRQRYGADGQPPNVLNLALRVFDEDDDMPEQEWTEKIKAFINERKSILNYRGVRRVSVVLCRPGLYPWFFTLREVNGEWLEEQALRNVEPALAFQLELGRLSNYNLEPCFVESKQIHIYHGVARENQLDHRFFIRALIRPGRLRNNMNTAEYLISETDRRVTSILDALEVVSVKYRNSDTNHIFMNFVYNLSVTYDDVLEAISGFIERHGKRLWRLHVTSSEIRIALEDSEGNVTPIRCIIENVSGFIVSYHGYQEITTDKGTTILKSIGDKGPMHLQPVNQAYPTKESLQPKRYQAHLIGTTYVYDFPDLFSKALQNVWVKARGIDQSLSLPKTYLEWKELVLDENDHLAEVDRAPGNNTFGMVAWVFTLHTPEYPSGRRVVVLANDITYKIGSFGPVEDQFFYLVTQYAREQGLPRIYLSANSGARIGLAEEAMGLFTPAWNDNDQPEKGIRYLYFTHDNWLKLQEKGAGAVRTEEIEEDGERRHKITDIIGLQDGLGVESLRGSGLIAGETSRAYDDIFTITLVTARSVGIGAYLVRLGERAVQVEGQPIILTGAQALNKVLGREVYTSNLQLGGTQIMHKNGVSHLTANSDLEGATHIVEWLSYVPDAKGGRLPIRESADTWDRDIDYTPPKGPYDPRWFIEGKKDETSSEWLSGFFDKGSFQETLSGWAQTVVVGRARLGGIPMGVIAVETRTIERVVPADPANPASFEQRIMEAGQVWYPNSAYKTAQAIFDFNREGLPLIVFANWRGFSGGQQDMYDEVLKQGSKIVDGLSAYKQPVFVYIVPNGELRGGAWVVLDPSINAEGQMEMYADVDARAGILEPEGIVEIKMRRDKIVALMERLDSEYASLKRDSKDGSKSAEERAAAGDALEKRETLLQPTYKQIALLYADLHDRVGRMEAKGCARPAVWKDARRHFFWATRAKIARSSALAQLAEAGPDTSLEQRVRLLDTLAKLDEKADNRAIAEALETLDIRPTIAQLKADHLSHQLLETSLEDRKAVMAGLVRLVDNLSDDEKAAVLSALQNSNRSPGPPSYTTASS</sequence>
<accession>A0ACB8SVX8</accession>
<keyword evidence="2" id="KW-1185">Reference proteome</keyword>
<evidence type="ECO:0000313" key="2">
    <source>
        <dbReference type="Proteomes" id="UP000814140"/>
    </source>
</evidence>
<name>A0ACB8SVX8_9AGAM</name>
<dbReference type="EMBL" id="MU277217">
    <property type="protein sequence ID" value="KAI0060658.1"/>
    <property type="molecule type" value="Genomic_DNA"/>
</dbReference>
<reference evidence="1" key="1">
    <citation type="submission" date="2021-03" db="EMBL/GenBank/DDBJ databases">
        <authorList>
            <consortium name="DOE Joint Genome Institute"/>
            <person name="Ahrendt S."/>
            <person name="Looney B.P."/>
            <person name="Miyauchi S."/>
            <person name="Morin E."/>
            <person name="Drula E."/>
            <person name="Courty P.E."/>
            <person name="Chicoki N."/>
            <person name="Fauchery L."/>
            <person name="Kohler A."/>
            <person name="Kuo A."/>
            <person name="Labutti K."/>
            <person name="Pangilinan J."/>
            <person name="Lipzen A."/>
            <person name="Riley R."/>
            <person name="Andreopoulos W."/>
            <person name="He G."/>
            <person name="Johnson J."/>
            <person name="Barry K.W."/>
            <person name="Grigoriev I.V."/>
            <person name="Nagy L."/>
            <person name="Hibbett D."/>
            <person name="Henrissat B."/>
            <person name="Matheny P.B."/>
            <person name="Labbe J."/>
            <person name="Martin F."/>
        </authorList>
    </citation>
    <scope>NUCLEOTIDE SEQUENCE</scope>
    <source>
        <strain evidence="1">HHB10654</strain>
    </source>
</reference>